<proteinExistence type="predicted"/>
<feature type="transmembrane region" description="Helical" evidence="1">
    <location>
        <begin position="57"/>
        <end position="81"/>
    </location>
</feature>
<dbReference type="NCBIfam" id="TIGR00792">
    <property type="entry name" value="gph"/>
    <property type="match status" value="1"/>
</dbReference>
<gene>
    <name evidence="2" type="ORF">H7U32_05780</name>
</gene>
<evidence type="ECO:0000313" key="3">
    <source>
        <dbReference type="Proteomes" id="UP000718821"/>
    </source>
</evidence>
<feature type="transmembrane region" description="Helical" evidence="1">
    <location>
        <begin position="315"/>
        <end position="335"/>
    </location>
</feature>
<feature type="transmembrane region" description="Helical" evidence="1">
    <location>
        <begin position="169"/>
        <end position="188"/>
    </location>
</feature>
<dbReference type="InterPro" id="IPR001927">
    <property type="entry name" value="Na/Gal_symport"/>
</dbReference>
<dbReference type="SUPFAM" id="SSF103473">
    <property type="entry name" value="MFS general substrate transporter"/>
    <property type="match status" value="1"/>
</dbReference>
<dbReference type="Proteomes" id="UP000718821">
    <property type="component" value="Unassembled WGS sequence"/>
</dbReference>
<keyword evidence="3" id="KW-1185">Reference proteome</keyword>
<reference evidence="2" key="2">
    <citation type="journal article" date="2021" name="Sci. Rep.">
        <title>The distribution of antibiotic resistance genes in chicken gut microbiota commensals.</title>
        <authorList>
            <person name="Juricova H."/>
            <person name="Matiasovicova J."/>
            <person name="Kubasova T."/>
            <person name="Cejkova D."/>
            <person name="Rychlik I."/>
        </authorList>
    </citation>
    <scope>NUCLEOTIDE SEQUENCE</scope>
    <source>
        <strain evidence="2">An836</strain>
    </source>
</reference>
<dbReference type="PANTHER" id="PTHR11328">
    <property type="entry name" value="MAJOR FACILITATOR SUPERFAMILY DOMAIN-CONTAINING PROTEIN"/>
    <property type="match status" value="1"/>
</dbReference>
<dbReference type="InterPro" id="IPR039672">
    <property type="entry name" value="MFS_2"/>
</dbReference>
<dbReference type="GO" id="GO:0015293">
    <property type="term" value="F:symporter activity"/>
    <property type="evidence" value="ECO:0007669"/>
    <property type="project" value="InterPro"/>
</dbReference>
<feature type="transmembrane region" description="Helical" evidence="1">
    <location>
        <begin position="377"/>
        <end position="402"/>
    </location>
</feature>
<dbReference type="GO" id="GO:0008643">
    <property type="term" value="P:carbohydrate transport"/>
    <property type="evidence" value="ECO:0007669"/>
    <property type="project" value="InterPro"/>
</dbReference>
<organism evidence="2 3">
    <name type="scientific">Bifidobacterium pullorum subsp. saeculare</name>
    <dbReference type="NCBI Taxonomy" id="78257"/>
    <lineage>
        <taxon>Bacteria</taxon>
        <taxon>Bacillati</taxon>
        <taxon>Actinomycetota</taxon>
        <taxon>Actinomycetes</taxon>
        <taxon>Bifidobacteriales</taxon>
        <taxon>Bifidobacteriaceae</taxon>
        <taxon>Bifidobacterium</taxon>
    </lineage>
</organism>
<evidence type="ECO:0000256" key="1">
    <source>
        <dbReference type="SAM" id="Phobius"/>
    </source>
</evidence>
<comment type="caution">
    <text evidence="2">The sequence shown here is derived from an EMBL/GenBank/DDBJ whole genome shotgun (WGS) entry which is preliminary data.</text>
</comment>
<keyword evidence="1" id="KW-1133">Transmembrane helix</keyword>
<feature type="transmembrane region" description="Helical" evidence="1">
    <location>
        <begin position="341"/>
        <end position="365"/>
    </location>
</feature>
<protein>
    <submittedName>
        <fullName evidence="2">MFS transporter</fullName>
    </submittedName>
</protein>
<feature type="transmembrane region" description="Helical" evidence="1">
    <location>
        <begin position="422"/>
        <end position="448"/>
    </location>
</feature>
<sequence>MSNATATAESGAVKLSLKEKISYSFTDMAGNLLYVTISTYIMYFYTDVFGIPAAGAVGASTILLVARFADAIAAVVWGSIVDHTQTKWGQSRPWFLWLCVPFAITVWLAFTAPSLPDPSMKFWYALITYILAAGAVYTGIQTPITAILPNLTSDPTERNNANSFRMAGGQIGSFITSSLTIPLVGVFGQMVSGGEKNDKAGFMIVTAIYGVIAIVLLVLAFMNLRERNYHPEIQKPIPLKDSLKAAKGNSPWIIIVVAFVIYWVAQSTRNGMSTYYAKCNLGNENLTSLFNGVQIVGLLGTIAMPILANRLKNKTLTMIIGLAIGAVGQMLMPLAGDSVALAVVFWTIGVIGAAIACGMPFGMLADTVDYGEWKSGIHAAGFLTAFDSAFCIQVGSGFGAFVPLEIMNANGYVANAEQSQQSLNAISFCFIWLPVIVYAIVAVIMCFYRKYEKMEPQIKAELAQRHAEALSR</sequence>
<accession>A0A939B9S1</accession>
<feature type="transmembrane region" description="Helical" evidence="1">
    <location>
        <begin position="21"/>
        <end position="45"/>
    </location>
</feature>
<name>A0A939B9S1_9BIFI</name>
<dbReference type="RefSeq" id="WP_204468871.1">
    <property type="nucleotide sequence ID" value="NZ_JACLYU010000009.1"/>
</dbReference>
<feature type="transmembrane region" description="Helical" evidence="1">
    <location>
        <begin position="122"/>
        <end position="148"/>
    </location>
</feature>
<reference evidence="2" key="1">
    <citation type="submission" date="2020-08" db="EMBL/GenBank/DDBJ databases">
        <authorList>
            <person name="Cejkova D."/>
            <person name="Kubasova T."/>
            <person name="Jahodarova E."/>
            <person name="Rychlik I."/>
        </authorList>
    </citation>
    <scope>NUCLEOTIDE SEQUENCE</scope>
    <source>
        <strain evidence="2">An836</strain>
    </source>
</reference>
<dbReference type="GO" id="GO:0006814">
    <property type="term" value="P:sodium ion transport"/>
    <property type="evidence" value="ECO:0007669"/>
    <property type="project" value="InterPro"/>
</dbReference>
<keyword evidence="1" id="KW-0472">Membrane</keyword>
<dbReference type="CDD" id="cd17332">
    <property type="entry name" value="MFS_MelB_like"/>
    <property type="match status" value="1"/>
</dbReference>
<feature type="transmembrane region" description="Helical" evidence="1">
    <location>
        <begin position="245"/>
        <end position="265"/>
    </location>
</feature>
<dbReference type="PANTHER" id="PTHR11328:SF24">
    <property type="entry name" value="MAJOR FACILITATOR SUPERFAMILY (MFS) PROFILE DOMAIN-CONTAINING PROTEIN"/>
    <property type="match status" value="1"/>
</dbReference>
<evidence type="ECO:0000313" key="2">
    <source>
        <dbReference type="EMBL" id="MBM6699829.1"/>
    </source>
</evidence>
<dbReference type="Gene3D" id="1.20.1250.20">
    <property type="entry name" value="MFS general substrate transporter like domains"/>
    <property type="match status" value="2"/>
</dbReference>
<dbReference type="GO" id="GO:0005886">
    <property type="term" value="C:plasma membrane"/>
    <property type="evidence" value="ECO:0007669"/>
    <property type="project" value="TreeGrafter"/>
</dbReference>
<feature type="transmembrane region" description="Helical" evidence="1">
    <location>
        <begin position="93"/>
        <end position="110"/>
    </location>
</feature>
<dbReference type="Pfam" id="PF13347">
    <property type="entry name" value="MFS_2"/>
    <property type="match status" value="1"/>
</dbReference>
<dbReference type="AlphaFoldDB" id="A0A939B9S1"/>
<keyword evidence="1" id="KW-0812">Transmembrane</keyword>
<dbReference type="InterPro" id="IPR036259">
    <property type="entry name" value="MFS_trans_sf"/>
</dbReference>
<feature type="transmembrane region" description="Helical" evidence="1">
    <location>
        <begin position="200"/>
        <end position="224"/>
    </location>
</feature>
<feature type="transmembrane region" description="Helical" evidence="1">
    <location>
        <begin position="285"/>
        <end position="308"/>
    </location>
</feature>
<dbReference type="EMBL" id="JACLYU010000009">
    <property type="protein sequence ID" value="MBM6699829.1"/>
    <property type="molecule type" value="Genomic_DNA"/>
</dbReference>